<protein>
    <recommendedName>
        <fullName evidence="4">DUF3617 domain-containing protein</fullName>
    </recommendedName>
</protein>
<dbReference type="Proteomes" id="UP001143309">
    <property type="component" value="Unassembled WGS sequence"/>
</dbReference>
<sequence>MLAAVRLAFAGLALAGLALAATPAFADRPPTRAPGLWETATITNAGRTVARECIDARTDRIVRQATSGVTCRNDDFKRTAEGYAAGAICRSGGMSVDNKVEITGDFATFARVATVTVMSGLPGEAGPRTFTSAIEARRLGDCQPDQRPGDVILPNGTVVNVPPAR</sequence>
<keyword evidence="1" id="KW-0732">Signal</keyword>
<feature type="signal peptide" evidence="1">
    <location>
        <begin position="1"/>
        <end position="26"/>
    </location>
</feature>
<dbReference type="EMBL" id="BSFL01000002">
    <property type="protein sequence ID" value="GLK80155.1"/>
    <property type="molecule type" value="Genomic_DNA"/>
</dbReference>
<gene>
    <name evidence="2" type="ORF">GCM10008174_18960</name>
</gene>
<organism evidence="2 3">
    <name type="scientific">Methylopila turkensis</name>
    <dbReference type="NCBI Taxonomy" id="1437816"/>
    <lineage>
        <taxon>Bacteria</taxon>
        <taxon>Pseudomonadati</taxon>
        <taxon>Pseudomonadota</taxon>
        <taxon>Alphaproteobacteria</taxon>
        <taxon>Hyphomicrobiales</taxon>
        <taxon>Methylopilaceae</taxon>
        <taxon>Methylopila</taxon>
    </lineage>
</organism>
<reference evidence="2" key="1">
    <citation type="journal article" date="2014" name="Int. J. Syst. Evol. Microbiol.">
        <title>Complete genome sequence of Corynebacterium casei LMG S-19264T (=DSM 44701T), isolated from a smear-ripened cheese.</title>
        <authorList>
            <consortium name="US DOE Joint Genome Institute (JGI-PGF)"/>
            <person name="Walter F."/>
            <person name="Albersmeier A."/>
            <person name="Kalinowski J."/>
            <person name="Ruckert C."/>
        </authorList>
    </citation>
    <scope>NUCLEOTIDE SEQUENCE</scope>
    <source>
        <strain evidence="2">VKM B-2748</strain>
    </source>
</reference>
<proteinExistence type="predicted"/>
<evidence type="ECO:0008006" key="4">
    <source>
        <dbReference type="Google" id="ProtNLM"/>
    </source>
</evidence>
<evidence type="ECO:0000313" key="2">
    <source>
        <dbReference type="EMBL" id="GLK80155.1"/>
    </source>
</evidence>
<dbReference type="AlphaFoldDB" id="A0A9W6N784"/>
<name>A0A9W6N784_9HYPH</name>
<dbReference type="Pfam" id="PF12276">
    <property type="entry name" value="DUF3617"/>
    <property type="match status" value="1"/>
</dbReference>
<keyword evidence="3" id="KW-1185">Reference proteome</keyword>
<accession>A0A9W6N784</accession>
<comment type="caution">
    <text evidence="2">The sequence shown here is derived from an EMBL/GenBank/DDBJ whole genome shotgun (WGS) entry which is preliminary data.</text>
</comment>
<dbReference type="RefSeq" id="WP_271200626.1">
    <property type="nucleotide sequence ID" value="NZ_BSFL01000002.1"/>
</dbReference>
<dbReference type="InterPro" id="IPR022061">
    <property type="entry name" value="DUF3617"/>
</dbReference>
<feature type="chain" id="PRO_5040756165" description="DUF3617 domain-containing protein" evidence="1">
    <location>
        <begin position="27"/>
        <end position="165"/>
    </location>
</feature>
<evidence type="ECO:0000256" key="1">
    <source>
        <dbReference type="SAM" id="SignalP"/>
    </source>
</evidence>
<evidence type="ECO:0000313" key="3">
    <source>
        <dbReference type="Proteomes" id="UP001143309"/>
    </source>
</evidence>
<reference evidence="2" key="2">
    <citation type="submission" date="2023-01" db="EMBL/GenBank/DDBJ databases">
        <authorList>
            <person name="Sun Q."/>
            <person name="Evtushenko L."/>
        </authorList>
    </citation>
    <scope>NUCLEOTIDE SEQUENCE</scope>
    <source>
        <strain evidence="2">VKM B-2748</strain>
    </source>
</reference>